<dbReference type="OrthoDB" id="2205812at2759"/>
<sequence>MIRQSDDIKGFHIPNIRETLKVTLFADDTTVYLSESDNFTSLEKILNTWCTVSTAKFNIEKTEILPLGMKTFRDHLVETRKMKPDHEPIPDNITIDADSISMQTLGGWVGNHADRNDPWIKVIDKIKQMFDKWEKSKPTFDGRILIIQYELTSRCQFTTATQGMPDNIIKILNKMINDFLWEGSVPRVKRETLQRPKDEGEKNLVNLDNLRDTIELIRLKAYLNAGSERPLWAYIADDMIKKAMNAESRQKFPNPKGATNIFLQEWNIKENKLPVYLRNMIKTGKKYDVSFETINPTQTVKESLPMW</sequence>
<accession>A0A4S8LS83</accession>
<keyword evidence="2" id="KW-1185">Reference proteome</keyword>
<proteinExistence type="predicted"/>
<gene>
    <name evidence="1" type="ORF">K435DRAFT_672297</name>
</gene>
<dbReference type="Proteomes" id="UP000297245">
    <property type="component" value="Unassembled WGS sequence"/>
</dbReference>
<organism evidence="1 2">
    <name type="scientific">Dendrothele bispora (strain CBS 962.96)</name>
    <dbReference type="NCBI Taxonomy" id="1314807"/>
    <lineage>
        <taxon>Eukaryota</taxon>
        <taxon>Fungi</taxon>
        <taxon>Dikarya</taxon>
        <taxon>Basidiomycota</taxon>
        <taxon>Agaricomycotina</taxon>
        <taxon>Agaricomycetes</taxon>
        <taxon>Agaricomycetidae</taxon>
        <taxon>Agaricales</taxon>
        <taxon>Agaricales incertae sedis</taxon>
        <taxon>Dendrothele</taxon>
    </lineage>
</organism>
<dbReference type="EMBL" id="ML179282">
    <property type="protein sequence ID" value="THU92327.1"/>
    <property type="molecule type" value="Genomic_DNA"/>
</dbReference>
<feature type="non-terminal residue" evidence="1">
    <location>
        <position position="307"/>
    </location>
</feature>
<evidence type="ECO:0000313" key="2">
    <source>
        <dbReference type="Proteomes" id="UP000297245"/>
    </source>
</evidence>
<protein>
    <recommendedName>
        <fullName evidence="3">Reverse transcriptase domain-containing protein</fullName>
    </recommendedName>
</protein>
<evidence type="ECO:0008006" key="3">
    <source>
        <dbReference type="Google" id="ProtNLM"/>
    </source>
</evidence>
<dbReference type="AlphaFoldDB" id="A0A4S8LS83"/>
<name>A0A4S8LS83_DENBC</name>
<evidence type="ECO:0000313" key="1">
    <source>
        <dbReference type="EMBL" id="THU92327.1"/>
    </source>
</evidence>
<reference evidence="1 2" key="1">
    <citation type="journal article" date="2019" name="Nat. Ecol. Evol.">
        <title>Megaphylogeny resolves global patterns of mushroom evolution.</title>
        <authorList>
            <person name="Varga T."/>
            <person name="Krizsan K."/>
            <person name="Foldi C."/>
            <person name="Dima B."/>
            <person name="Sanchez-Garcia M."/>
            <person name="Sanchez-Ramirez S."/>
            <person name="Szollosi G.J."/>
            <person name="Szarkandi J.G."/>
            <person name="Papp V."/>
            <person name="Albert L."/>
            <person name="Andreopoulos W."/>
            <person name="Angelini C."/>
            <person name="Antonin V."/>
            <person name="Barry K.W."/>
            <person name="Bougher N.L."/>
            <person name="Buchanan P."/>
            <person name="Buyck B."/>
            <person name="Bense V."/>
            <person name="Catcheside P."/>
            <person name="Chovatia M."/>
            <person name="Cooper J."/>
            <person name="Damon W."/>
            <person name="Desjardin D."/>
            <person name="Finy P."/>
            <person name="Geml J."/>
            <person name="Haridas S."/>
            <person name="Hughes K."/>
            <person name="Justo A."/>
            <person name="Karasinski D."/>
            <person name="Kautmanova I."/>
            <person name="Kiss B."/>
            <person name="Kocsube S."/>
            <person name="Kotiranta H."/>
            <person name="LaButti K.M."/>
            <person name="Lechner B.E."/>
            <person name="Liimatainen K."/>
            <person name="Lipzen A."/>
            <person name="Lukacs Z."/>
            <person name="Mihaltcheva S."/>
            <person name="Morgado L.N."/>
            <person name="Niskanen T."/>
            <person name="Noordeloos M.E."/>
            <person name="Ohm R.A."/>
            <person name="Ortiz-Santana B."/>
            <person name="Ovrebo C."/>
            <person name="Racz N."/>
            <person name="Riley R."/>
            <person name="Savchenko A."/>
            <person name="Shiryaev A."/>
            <person name="Soop K."/>
            <person name="Spirin V."/>
            <person name="Szebenyi C."/>
            <person name="Tomsovsky M."/>
            <person name="Tulloss R.E."/>
            <person name="Uehling J."/>
            <person name="Grigoriev I.V."/>
            <person name="Vagvolgyi C."/>
            <person name="Papp T."/>
            <person name="Martin F.M."/>
            <person name="Miettinen O."/>
            <person name="Hibbett D.S."/>
            <person name="Nagy L.G."/>
        </authorList>
    </citation>
    <scope>NUCLEOTIDE SEQUENCE [LARGE SCALE GENOMIC DNA]</scope>
    <source>
        <strain evidence="1 2">CBS 962.96</strain>
    </source>
</reference>